<dbReference type="OrthoDB" id="9802674at2"/>
<feature type="compositionally biased region" description="Polar residues" evidence="1">
    <location>
        <begin position="211"/>
        <end position="220"/>
    </location>
</feature>
<evidence type="ECO:0000313" key="4">
    <source>
        <dbReference type="Proteomes" id="UP000034392"/>
    </source>
</evidence>
<feature type="chain" id="PRO_5043343662" evidence="2">
    <location>
        <begin position="29"/>
        <end position="220"/>
    </location>
</feature>
<reference evidence="3" key="1">
    <citation type="submission" date="2015-05" db="EMBL/GenBank/DDBJ databases">
        <title>The complete genome of Altererythrobacter atlanticus strain 26DY36.</title>
        <authorList>
            <person name="Wu Y.-H."/>
            <person name="Cheng H."/>
            <person name="Wu X.-W."/>
        </authorList>
    </citation>
    <scope>NUCLEOTIDE SEQUENCE [LARGE SCALE GENOMIC DNA]</scope>
    <source>
        <strain evidence="3">26DY36</strain>
    </source>
</reference>
<name>A0A0F7KPM0_9SPHN</name>
<sequence length="220" mass="22829">MMHIRSKTTAAAALAISLGLALSACNSAGGDMNRSLYSTKQPVVERHNYTLDVSAGSGGVPVQEQRRLAAWFEAMDLGYGDRVAIDGSLSDSAAQEDIAALAGRHGILLSDEAPVTEGYVDPGKIRVVVSRSSAYVPGCPDWSEQYASNLGNRTTSGFGCSINSNMAAMMADPEHLLKGAEATGDTVVMSSSKAIQTYRDKQPTGAGNLPAVSSQASGGN</sequence>
<proteinExistence type="predicted"/>
<keyword evidence="4" id="KW-1185">Reference proteome</keyword>
<dbReference type="AlphaFoldDB" id="A0A0F7KPM0"/>
<dbReference type="PATRIC" id="fig|1267766.3.peg.1415"/>
<organism evidence="3 4">
    <name type="scientific">Croceibacterium atlanticum</name>
    <dbReference type="NCBI Taxonomy" id="1267766"/>
    <lineage>
        <taxon>Bacteria</taxon>
        <taxon>Pseudomonadati</taxon>
        <taxon>Pseudomonadota</taxon>
        <taxon>Alphaproteobacteria</taxon>
        <taxon>Sphingomonadales</taxon>
        <taxon>Erythrobacteraceae</taxon>
        <taxon>Croceibacterium</taxon>
    </lineage>
</organism>
<evidence type="ECO:0000256" key="2">
    <source>
        <dbReference type="SAM" id="SignalP"/>
    </source>
</evidence>
<dbReference type="STRING" id="1267766.WYH_01407"/>
<dbReference type="InterPro" id="IPR019027">
    <property type="entry name" value="Pilus_biogenesis_CpaD-related"/>
</dbReference>
<dbReference type="PROSITE" id="PS51257">
    <property type="entry name" value="PROKAR_LIPOPROTEIN"/>
    <property type="match status" value="1"/>
</dbReference>
<dbReference type="RefSeq" id="WP_046904899.1">
    <property type="nucleotide sequence ID" value="NZ_CP011452.2"/>
</dbReference>
<dbReference type="Proteomes" id="UP000034392">
    <property type="component" value="Chromosome"/>
</dbReference>
<protein>
    <submittedName>
        <fullName evidence="3">Pilus biogenesis CpaD protein</fullName>
    </submittedName>
</protein>
<dbReference type="KEGG" id="aay:WYH_01407"/>
<accession>A0A0F7KPM0</accession>
<feature type="signal peptide" evidence="2">
    <location>
        <begin position="1"/>
        <end position="28"/>
    </location>
</feature>
<keyword evidence="2" id="KW-0732">Signal</keyword>
<evidence type="ECO:0000256" key="1">
    <source>
        <dbReference type="SAM" id="MobiDB-lite"/>
    </source>
</evidence>
<dbReference type="EMBL" id="CP011452">
    <property type="protein sequence ID" value="AKH42448.1"/>
    <property type="molecule type" value="Genomic_DNA"/>
</dbReference>
<feature type="region of interest" description="Disordered" evidence="1">
    <location>
        <begin position="200"/>
        <end position="220"/>
    </location>
</feature>
<gene>
    <name evidence="3" type="ORF">WYH_01407</name>
</gene>
<evidence type="ECO:0000313" key="3">
    <source>
        <dbReference type="EMBL" id="AKH42448.1"/>
    </source>
</evidence>
<dbReference type="Pfam" id="PF09476">
    <property type="entry name" value="Pilus_CpaD"/>
    <property type="match status" value="1"/>
</dbReference>